<evidence type="ECO:0000313" key="2">
    <source>
        <dbReference type="EMBL" id="PPS11818.1"/>
    </source>
</evidence>
<dbReference type="Proteomes" id="UP000239757">
    <property type="component" value="Unassembled WGS sequence"/>
</dbReference>
<dbReference type="OrthoDB" id="1297232at2759"/>
<proteinExistence type="predicted"/>
<dbReference type="Pfam" id="PF03004">
    <property type="entry name" value="Transposase_24"/>
    <property type="match status" value="1"/>
</dbReference>
<evidence type="ECO:0000256" key="1">
    <source>
        <dbReference type="SAM" id="Coils"/>
    </source>
</evidence>
<dbReference type="PANTHER" id="PTHR33144:SF46">
    <property type="entry name" value="OS04G0610000 PROTEIN"/>
    <property type="match status" value="1"/>
</dbReference>
<protein>
    <submittedName>
        <fullName evidence="2">Uncharacterized protein</fullName>
    </submittedName>
</protein>
<feature type="coiled-coil region" evidence="1">
    <location>
        <begin position="166"/>
        <end position="193"/>
    </location>
</feature>
<sequence length="219" mass="24911">MEIHTELWHSEVNDLYNLNSVERVKVSRNSHGQSIGSEARVLAGYLGIIARNVNLLPINYESCHHMPDSNKNHTLDNIKDCERVGTTSRKKQKFTHTTGSKSFACVANDKELSSGQKVGLFQLFDITHRKKYRSPMTVEATEIMEKLKDKRVEYETTASNDSSVNLDNIDNQVITAQAEVQRLRDQMAQMQTSTVQKIAQLKVAVESREAEAKRKYNEL</sequence>
<dbReference type="InterPro" id="IPR004252">
    <property type="entry name" value="Probable_transposase_24"/>
</dbReference>
<dbReference type="AlphaFoldDB" id="A0A2P5Y8A6"/>
<dbReference type="EMBL" id="KZ663550">
    <property type="protein sequence ID" value="PPS11818.1"/>
    <property type="molecule type" value="Genomic_DNA"/>
</dbReference>
<accession>A0A2P5Y8A6</accession>
<reference evidence="2 3" key="1">
    <citation type="submission" date="2015-01" db="EMBL/GenBank/DDBJ databases">
        <title>Genome of allotetraploid Gossypium barbadense reveals genomic plasticity and fiber elongation in cotton evolution.</title>
        <authorList>
            <person name="Chen X."/>
            <person name="Liu X."/>
            <person name="Zhao B."/>
            <person name="Zheng H."/>
            <person name="Hu Y."/>
            <person name="Lu G."/>
            <person name="Yang C."/>
            <person name="Chen J."/>
            <person name="Shan C."/>
            <person name="Zhang L."/>
            <person name="Zhou Y."/>
            <person name="Wang L."/>
            <person name="Guo W."/>
            <person name="Bai Y."/>
            <person name="Ruan J."/>
            <person name="Shangguan X."/>
            <person name="Mao Y."/>
            <person name="Jiang J."/>
            <person name="Zhu Y."/>
            <person name="Lei J."/>
            <person name="Kang H."/>
            <person name="Chen S."/>
            <person name="He X."/>
            <person name="Wang R."/>
            <person name="Wang Y."/>
            <person name="Chen J."/>
            <person name="Wang L."/>
            <person name="Yu S."/>
            <person name="Wang B."/>
            <person name="Wei J."/>
            <person name="Song S."/>
            <person name="Lu X."/>
            <person name="Gao Z."/>
            <person name="Gu W."/>
            <person name="Deng X."/>
            <person name="Ma D."/>
            <person name="Wang S."/>
            <person name="Liang W."/>
            <person name="Fang L."/>
            <person name="Cai C."/>
            <person name="Zhu X."/>
            <person name="Zhou B."/>
            <person name="Zhang Y."/>
            <person name="Chen Z."/>
            <person name="Xu S."/>
            <person name="Zhu R."/>
            <person name="Wang S."/>
            <person name="Zhang T."/>
            <person name="Zhao G."/>
        </authorList>
    </citation>
    <scope>NUCLEOTIDE SEQUENCE [LARGE SCALE GENOMIC DNA]</scope>
    <source>
        <strain evidence="3">cv. Xinhai21</strain>
        <tissue evidence="2">Leaf</tissue>
    </source>
</reference>
<keyword evidence="1" id="KW-0175">Coiled coil</keyword>
<name>A0A2P5Y8A6_GOSBA</name>
<gene>
    <name evidence="2" type="ORF">GOBAR_AA08835</name>
</gene>
<organism evidence="2 3">
    <name type="scientific">Gossypium barbadense</name>
    <name type="common">Sea Island cotton</name>
    <name type="synonym">Hibiscus barbadensis</name>
    <dbReference type="NCBI Taxonomy" id="3634"/>
    <lineage>
        <taxon>Eukaryota</taxon>
        <taxon>Viridiplantae</taxon>
        <taxon>Streptophyta</taxon>
        <taxon>Embryophyta</taxon>
        <taxon>Tracheophyta</taxon>
        <taxon>Spermatophyta</taxon>
        <taxon>Magnoliopsida</taxon>
        <taxon>eudicotyledons</taxon>
        <taxon>Gunneridae</taxon>
        <taxon>Pentapetalae</taxon>
        <taxon>rosids</taxon>
        <taxon>malvids</taxon>
        <taxon>Malvales</taxon>
        <taxon>Malvaceae</taxon>
        <taxon>Malvoideae</taxon>
        <taxon>Gossypium</taxon>
    </lineage>
</organism>
<evidence type="ECO:0000313" key="3">
    <source>
        <dbReference type="Proteomes" id="UP000239757"/>
    </source>
</evidence>
<dbReference type="PANTHER" id="PTHR33144">
    <property type="entry name" value="OS10G0409366 PROTEIN-RELATED"/>
    <property type="match status" value="1"/>
</dbReference>